<dbReference type="RefSeq" id="YP_010055545.1">
    <property type="nucleotide sequence ID" value="NC_054667.1"/>
</dbReference>
<evidence type="ECO:0000313" key="1">
    <source>
        <dbReference type="EMBL" id="QJD50658.1"/>
    </source>
</evidence>
<reference evidence="1 2" key="1">
    <citation type="submission" date="2020-04" db="EMBL/GenBank/DDBJ databases">
        <authorList>
            <person name="Eleanor S.I."/>
            <person name="Danny K.W."/>
            <person name="Hallah B.M."/>
            <person name="Joshua A.M."/>
            <person name="Shaffer C.D."/>
            <person name="Weston-Hafer K.A."/>
            <person name="Garlena R.A."/>
            <person name="Russell D.A."/>
            <person name="Pope W.H."/>
            <person name="Jacobs-Sera D."/>
            <person name="Hatfull G.F."/>
        </authorList>
    </citation>
    <scope>NUCLEOTIDE SEQUENCE [LARGE SCALE GENOMIC DNA]</scope>
</reference>
<name>A0A6M3SZU2_9CAUD</name>
<organism evidence="1 2">
    <name type="scientific">Streptomyces phage Issmi</name>
    <dbReference type="NCBI Taxonomy" id="2725628"/>
    <lineage>
        <taxon>Viruses</taxon>
        <taxon>Duplodnaviria</taxon>
        <taxon>Heunggongvirae</taxon>
        <taxon>Uroviricota</taxon>
        <taxon>Caudoviricetes</taxon>
        <taxon>Arquatrovirinae</taxon>
        <taxon>Caelumvirus</taxon>
        <taxon>Caelumvirus issmi</taxon>
    </lineage>
</organism>
<accession>A0A6M3SZU2</accession>
<evidence type="ECO:0000313" key="2">
    <source>
        <dbReference type="Proteomes" id="UP000501455"/>
    </source>
</evidence>
<proteinExistence type="predicted"/>
<dbReference type="KEGG" id="vg:64471476"/>
<gene>
    <name evidence="1" type="primary">12</name>
    <name evidence="1" type="ORF">SEA_ISSMI_12</name>
</gene>
<sequence>MANFATLEELKARLDWTLDADEERIATSALEDASDLASFHAGRDWPDAASAPRLVRTLVLKACKRYMTNPSGYTQSRAGDETLGWNDTQGENAGTVYFTGEEQKLLQEIGGRKPGLLSAQVSAWGSVRRDVAAGLVPVAQPTPDSKPFPLFADEVEPW</sequence>
<dbReference type="GeneID" id="64471476"/>
<keyword evidence="2" id="KW-1185">Reference proteome</keyword>
<protein>
    <submittedName>
        <fullName evidence="1">Head-to-tail adaptor</fullName>
    </submittedName>
</protein>
<dbReference type="EMBL" id="MT310863">
    <property type="protein sequence ID" value="QJD50658.1"/>
    <property type="molecule type" value="Genomic_DNA"/>
</dbReference>
<dbReference type="Proteomes" id="UP000501455">
    <property type="component" value="Segment"/>
</dbReference>